<dbReference type="Gene3D" id="2.60.40.10">
    <property type="entry name" value="Immunoglobulins"/>
    <property type="match status" value="1"/>
</dbReference>
<comment type="caution">
    <text evidence="1">The sequence shown here is derived from an EMBL/GenBank/DDBJ whole genome shotgun (WGS) entry which is preliminary data.</text>
</comment>
<dbReference type="SUPFAM" id="SSF48239">
    <property type="entry name" value="Terpenoid cyclases/Protein prenyltransferases"/>
    <property type="match status" value="1"/>
</dbReference>
<sequence>MGMARSLVTAFLVGAMAIEASGAGQAQIDAARNKGLKWLLVQQRGDGSWRGSAGLEVTATSLVLEAFKNAGMRQGYHYGAAVAWLENSEVASVDSLARKISALSGTGVDLKADLDRLLSWQSVSFPYPNGSVWGAYDKFEMSFPDTALALKALRVSHYSYPTQDQELSAALCMILTSQRPDGSWGYGLVPAGSPVHTQAGAIFPTALTAMEIQGIITKKGWSSMTCNSISYPLATAVTKGISWLLSDTNKNSDGGFGANGVSDLLDTAVTYQALTAVNSSDPARDAALDYLVAAQDQTNGSWRNDPLQTALVLTSFTPANLVDLDQDGIPDGVESILGTNPSVADSRGLIKGDGLGVSGVTSPALLVSATMNRFFSINLTASGGTPPYTWGLVSGSLPPGVGLTGTTGTISGSPESVGTYPFLYSVTDHTGIGVISNARIDVAMPPVKTTGTETRYFGTLQSAYDSVEAGPPVIAHIVSGTLTEELIFDRGVAILLSGGLDESFSSRTGETVIQGSLTIRDGEVTADSITIN</sequence>
<dbReference type="InterPro" id="IPR015919">
    <property type="entry name" value="Cadherin-like_sf"/>
</dbReference>
<organism evidence="1">
    <name type="scientific">Geobacter metallireducens</name>
    <dbReference type="NCBI Taxonomy" id="28232"/>
    <lineage>
        <taxon>Bacteria</taxon>
        <taxon>Pseudomonadati</taxon>
        <taxon>Thermodesulfobacteriota</taxon>
        <taxon>Desulfuromonadia</taxon>
        <taxon>Geobacterales</taxon>
        <taxon>Geobacteraceae</taxon>
        <taxon>Geobacter</taxon>
    </lineage>
</organism>
<dbReference type="InterPro" id="IPR008930">
    <property type="entry name" value="Terpenoid_cyclase/PrenylTrfase"/>
</dbReference>
<dbReference type="SUPFAM" id="SSF49313">
    <property type="entry name" value="Cadherin-like"/>
    <property type="match status" value="1"/>
</dbReference>
<dbReference type="Gene3D" id="1.50.10.20">
    <property type="match status" value="3"/>
</dbReference>
<dbReference type="AlphaFoldDB" id="A0A831U0T1"/>
<dbReference type="EMBL" id="DSOV01000055">
    <property type="protein sequence ID" value="HEN43126.1"/>
    <property type="molecule type" value="Genomic_DNA"/>
</dbReference>
<dbReference type="InterPro" id="IPR013783">
    <property type="entry name" value="Ig-like_fold"/>
</dbReference>
<protein>
    <recommendedName>
        <fullName evidence="2">Squalene cyclase C-terminal domain-containing protein</fullName>
    </recommendedName>
</protein>
<dbReference type="CDD" id="cd00688">
    <property type="entry name" value="ISOPREN_C2_like"/>
    <property type="match status" value="1"/>
</dbReference>
<reference evidence="1" key="1">
    <citation type="journal article" date="2020" name="mSystems">
        <title>Genome- and Community-Level Interaction Insights into Carbon Utilization and Element Cycling Functions of Hydrothermarchaeota in Hydrothermal Sediment.</title>
        <authorList>
            <person name="Zhou Z."/>
            <person name="Liu Y."/>
            <person name="Xu W."/>
            <person name="Pan J."/>
            <person name="Luo Z.H."/>
            <person name="Li M."/>
        </authorList>
    </citation>
    <scope>NUCLEOTIDE SEQUENCE [LARGE SCALE GENOMIC DNA]</scope>
    <source>
        <strain evidence="1">SpSt-349</strain>
    </source>
</reference>
<gene>
    <name evidence="1" type="ORF">ENQ87_12300</name>
</gene>
<dbReference type="Pfam" id="PF05345">
    <property type="entry name" value="He_PIG"/>
    <property type="match status" value="1"/>
</dbReference>
<dbReference type="GO" id="GO:0016020">
    <property type="term" value="C:membrane"/>
    <property type="evidence" value="ECO:0007669"/>
    <property type="project" value="InterPro"/>
</dbReference>
<accession>A0A831U0T1</accession>
<name>A0A831U0T1_GEOME</name>
<evidence type="ECO:0008006" key="2">
    <source>
        <dbReference type="Google" id="ProtNLM"/>
    </source>
</evidence>
<evidence type="ECO:0000313" key="1">
    <source>
        <dbReference type="EMBL" id="HEN43126.1"/>
    </source>
</evidence>
<dbReference type="GO" id="GO:0005509">
    <property type="term" value="F:calcium ion binding"/>
    <property type="evidence" value="ECO:0007669"/>
    <property type="project" value="InterPro"/>
</dbReference>
<proteinExistence type="predicted"/>